<dbReference type="InterPro" id="IPR039428">
    <property type="entry name" value="NUOK/Mnh_C1-like"/>
</dbReference>
<dbReference type="GO" id="GO:0042773">
    <property type="term" value="P:ATP synthesis coupled electron transport"/>
    <property type="evidence" value="ECO:0007669"/>
    <property type="project" value="InterPro"/>
</dbReference>
<comment type="caution">
    <text evidence="12">The sequence shown here is derived from an EMBL/GenBank/DDBJ whole genome shotgun (WGS) entry which is preliminary data.</text>
</comment>
<comment type="catalytic activity">
    <reaction evidence="11">
        <text>a quinone + NADH + 5 H(+)(in) = a quinol + NAD(+) + 4 H(+)(out)</text>
        <dbReference type="Rhea" id="RHEA:57888"/>
        <dbReference type="ChEBI" id="CHEBI:15378"/>
        <dbReference type="ChEBI" id="CHEBI:24646"/>
        <dbReference type="ChEBI" id="CHEBI:57540"/>
        <dbReference type="ChEBI" id="CHEBI:57945"/>
        <dbReference type="ChEBI" id="CHEBI:132124"/>
    </reaction>
</comment>
<keyword evidence="10 11" id="KW-0472">Membrane</keyword>
<evidence type="ECO:0000313" key="12">
    <source>
        <dbReference type="EMBL" id="TKW61479.1"/>
    </source>
</evidence>
<evidence type="ECO:0000256" key="9">
    <source>
        <dbReference type="ARBA" id="ARBA00023027"/>
    </source>
</evidence>
<keyword evidence="7 11" id="KW-1278">Translocase</keyword>
<dbReference type="HAMAP" id="MF_01456">
    <property type="entry name" value="NDH1_NuoK"/>
    <property type="match status" value="1"/>
</dbReference>
<sequence length="104" mass="11317">MFYTLTLSHVLTLSALLFTMGMAGIVLNRRNIIAILMCLELVLLSVSINLVGTSYFRADISGQIFSMFILTVAAAELAIGLAIVTLFFRNRGTIEIDAADLMKG</sequence>
<name>A0A6N4RDU0_BLAVI</name>
<feature type="transmembrane region" description="Helical" evidence="11">
    <location>
        <begin position="32"/>
        <end position="52"/>
    </location>
</feature>
<evidence type="ECO:0000256" key="7">
    <source>
        <dbReference type="ARBA" id="ARBA00022967"/>
    </source>
</evidence>
<keyword evidence="12" id="KW-0560">Oxidoreductase</keyword>
<dbReference type="GO" id="GO:0048038">
    <property type="term" value="F:quinone binding"/>
    <property type="evidence" value="ECO:0007669"/>
    <property type="project" value="UniProtKB-KW"/>
</dbReference>
<dbReference type="InterPro" id="IPR001133">
    <property type="entry name" value="NADH_UbQ_OxRdtase_chain4L/K"/>
</dbReference>
<comment type="subcellular location">
    <subcellularLocation>
        <location evidence="11">Cell membrane</location>
        <topology evidence="11">Multi-pass membrane protein</topology>
    </subcellularLocation>
    <subcellularLocation>
        <location evidence="2">Membrane</location>
        <topology evidence="2">Multi-pass membrane protein</topology>
    </subcellularLocation>
</comment>
<dbReference type="GO" id="GO:0050136">
    <property type="term" value="F:NADH dehydrogenase (quinone) (non-electrogenic) activity"/>
    <property type="evidence" value="ECO:0007669"/>
    <property type="project" value="UniProtKB-UniRule"/>
</dbReference>
<evidence type="ECO:0000256" key="1">
    <source>
        <dbReference type="ARBA" id="ARBA00002378"/>
    </source>
</evidence>
<dbReference type="NCBIfam" id="NF004323">
    <property type="entry name" value="PRK05715.1-5"/>
    <property type="match status" value="1"/>
</dbReference>
<dbReference type="PANTHER" id="PTHR11434:SF21">
    <property type="entry name" value="NADH DEHYDROGENASE SUBUNIT 4L-RELATED"/>
    <property type="match status" value="1"/>
</dbReference>
<keyword evidence="9 11" id="KW-0520">NAD</keyword>
<keyword evidence="11" id="KW-1003">Cell membrane</keyword>
<dbReference type="NCBIfam" id="NF004321">
    <property type="entry name" value="PRK05715.1-3"/>
    <property type="match status" value="1"/>
</dbReference>
<comment type="subunit">
    <text evidence="11">NDH-1 is composed of 14 different subunits. Subunits NuoA, H, J, K, L, M, N constitute the membrane sector of the complex.</text>
</comment>
<evidence type="ECO:0000256" key="5">
    <source>
        <dbReference type="ARBA" id="ARBA00022692"/>
    </source>
</evidence>
<comment type="function">
    <text evidence="1 11">NDH-1 shuttles electrons from NADH, via FMN and iron-sulfur (Fe-S) centers, to quinones in the respiratory chain. The immediate electron acceptor for the enzyme in this species is believed to be ubiquinone. Couples the redox reaction to proton translocation (for every two electrons transferred, four hydrogen ions are translocated across the cytoplasmic membrane), and thus conserves the redox energy in a proton gradient.</text>
</comment>
<evidence type="ECO:0000256" key="11">
    <source>
        <dbReference type="HAMAP-Rule" id="MF_01456"/>
    </source>
</evidence>
<comment type="similarity">
    <text evidence="3 11">Belongs to the complex I subunit 4L family.</text>
</comment>
<evidence type="ECO:0000256" key="8">
    <source>
        <dbReference type="ARBA" id="ARBA00022989"/>
    </source>
</evidence>
<evidence type="ECO:0000256" key="3">
    <source>
        <dbReference type="ARBA" id="ARBA00010519"/>
    </source>
</evidence>
<gene>
    <name evidence="11 12" type="primary">nuoK</name>
    <name evidence="12" type="ORF">DI628_02330</name>
</gene>
<accession>A0A6N4RDU0</accession>
<dbReference type="EMBL" id="VAFM01000001">
    <property type="protein sequence ID" value="TKW61479.1"/>
    <property type="molecule type" value="Genomic_DNA"/>
</dbReference>
<evidence type="ECO:0000256" key="4">
    <source>
        <dbReference type="ARBA" id="ARBA00022448"/>
    </source>
</evidence>
<keyword evidence="6 11" id="KW-0874">Quinone</keyword>
<evidence type="ECO:0000256" key="2">
    <source>
        <dbReference type="ARBA" id="ARBA00004141"/>
    </source>
</evidence>
<evidence type="ECO:0000256" key="6">
    <source>
        <dbReference type="ARBA" id="ARBA00022719"/>
    </source>
</evidence>
<dbReference type="AlphaFoldDB" id="A0A6N4RDU0"/>
<dbReference type="Pfam" id="PF00420">
    <property type="entry name" value="Oxidored_q2"/>
    <property type="match status" value="1"/>
</dbReference>
<proteinExistence type="inferred from homology"/>
<dbReference type="EC" id="7.1.1.-" evidence="11"/>
<keyword evidence="11" id="KW-0830">Ubiquinone</keyword>
<evidence type="ECO:0000313" key="13">
    <source>
        <dbReference type="Proteomes" id="UP000320948"/>
    </source>
</evidence>
<feature type="transmembrane region" description="Helical" evidence="11">
    <location>
        <begin position="6"/>
        <end position="27"/>
    </location>
</feature>
<protein>
    <recommendedName>
        <fullName evidence="11">NADH-quinone oxidoreductase subunit K</fullName>
        <ecNumber evidence="11">7.1.1.-</ecNumber>
    </recommendedName>
    <alternativeName>
        <fullName evidence="11">NADH dehydrogenase I subunit K</fullName>
    </alternativeName>
    <alternativeName>
        <fullName evidence="11">NDH-1 subunit K</fullName>
    </alternativeName>
</protein>
<dbReference type="Proteomes" id="UP000320948">
    <property type="component" value="Unassembled WGS sequence"/>
</dbReference>
<organism evidence="12 13">
    <name type="scientific">Blastochloris viridis</name>
    <name type="common">Rhodopseudomonas viridis</name>
    <dbReference type="NCBI Taxonomy" id="1079"/>
    <lineage>
        <taxon>Bacteria</taxon>
        <taxon>Pseudomonadati</taxon>
        <taxon>Pseudomonadota</taxon>
        <taxon>Alphaproteobacteria</taxon>
        <taxon>Hyphomicrobiales</taxon>
        <taxon>Blastochloridaceae</taxon>
        <taxon>Blastochloris</taxon>
    </lineage>
</organism>
<dbReference type="GO" id="GO:0005886">
    <property type="term" value="C:plasma membrane"/>
    <property type="evidence" value="ECO:0007669"/>
    <property type="project" value="UniProtKB-SubCell"/>
</dbReference>
<evidence type="ECO:0000256" key="10">
    <source>
        <dbReference type="ARBA" id="ARBA00023136"/>
    </source>
</evidence>
<reference evidence="12 13" key="1">
    <citation type="journal article" date="2017" name="Nat. Commun.">
        <title>In situ click chemistry generation of cyclooxygenase-2 inhibitors.</title>
        <authorList>
            <person name="Bhardwaj A."/>
            <person name="Kaur J."/>
            <person name="Wuest M."/>
            <person name="Wuest F."/>
        </authorList>
    </citation>
    <scope>NUCLEOTIDE SEQUENCE [LARGE SCALE GENOMIC DNA]</scope>
    <source>
        <strain evidence="12">S2_018_000_R2_106</strain>
    </source>
</reference>
<dbReference type="FunFam" id="1.10.287.3510:FF:000001">
    <property type="entry name" value="NADH-quinone oxidoreductase subunit K"/>
    <property type="match status" value="1"/>
</dbReference>
<dbReference type="PANTHER" id="PTHR11434">
    <property type="entry name" value="NADH-UBIQUINONE OXIDOREDUCTASE SUBUNIT ND4L"/>
    <property type="match status" value="1"/>
</dbReference>
<dbReference type="GO" id="GO:0030964">
    <property type="term" value="C:NADH dehydrogenase complex"/>
    <property type="evidence" value="ECO:0007669"/>
    <property type="project" value="TreeGrafter"/>
</dbReference>
<keyword evidence="5 11" id="KW-0812">Transmembrane</keyword>
<dbReference type="Gene3D" id="1.10.287.3510">
    <property type="match status" value="1"/>
</dbReference>
<keyword evidence="8 11" id="KW-1133">Transmembrane helix</keyword>
<feature type="transmembrane region" description="Helical" evidence="11">
    <location>
        <begin position="64"/>
        <end position="88"/>
    </location>
</feature>
<keyword evidence="4 11" id="KW-0813">Transport</keyword>
<dbReference type="NCBIfam" id="NF004320">
    <property type="entry name" value="PRK05715.1-2"/>
    <property type="match status" value="1"/>
</dbReference>